<gene>
    <name evidence="2" type="ORF">H0I76_07665</name>
</gene>
<feature type="domain" description="GIY-YIG" evidence="1">
    <location>
        <begin position="3"/>
        <end position="230"/>
    </location>
</feature>
<evidence type="ECO:0000259" key="1">
    <source>
        <dbReference type="Pfam" id="PF26468"/>
    </source>
</evidence>
<dbReference type="Pfam" id="PF26468">
    <property type="entry name" value="GIY_YIG_3"/>
    <property type="match status" value="1"/>
</dbReference>
<keyword evidence="3" id="KW-1185">Reference proteome</keyword>
<accession>A0A8J7SBN7</accession>
<dbReference type="InterPro" id="IPR058782">
    <property type="entry name" value="GIY_YIG_3"/>
</dbReference>
<reference evidence="2" key="1">
    <citation type="submission" date="2020-12" db="EMBL/GenBank/DDBJ databases">
        <title>Bacterial taxonomy.</title>
        <authorList>
            <person name="Pan X."/>
        </authorList>
    </citation>
    <scope>NUCLEOTIDE SEQUENCE</scope>
    <source>
        <strain evidence="2">M0105</strain>
    </source>
</reference>
<name>A0A8J7SBN7_9RHOB</name>
<dbReference type="RefSeq" id="WP_200608973.1">
    <property type="nucleotide sequence ID" value="NZ_JAEHHL010000004.1"/>
</dbReference>
<sequence length="233" mass="26041">MTDRLEDLRRFYALMDELERRVGGKRILAECHGRLSWPERGVYFFFEEGEDRSGSGRGPRVVRVGTHALKAGSGTTLWKRLSQHRGQARSGGGNHRGSIFRLIVGTALMARDGHVSPNWDNRHSSASREVRGAELTMERAVSVVIGAMPFLWLPVEDDAGPQSGRGIIERGSIALLSDWGKEPIDPPSDRWLGHHCNRPRVRGSGLWNSNHVDESYEVSYLDALERYIQNAGA</sequence>
<evidence type="ECO:0000313" key="3">
    <source>
        <dbReference type="Proteomes" id="UP000655420"/>
    </source>
</evidence>
<organism evidence="2 3">
    <name type="scientific">Thermohalobaculum xanthum</name>
    <dbReference type="NCBI Taxonomy" id="2753746"/>
    <lineage>
        <taxon>Bacteria</taxon>
        <taxon>Pseudomonadati</taxon>
        <taxon>Pseudomonadota</taxon>
        <taxon>Alphaproteobacteria</taxon>
        <taxon>Rhodobacterales</taxon>
        <taxon>Paracoccaceae</taxon>
        <taxon>Thermohalobaculum</taxon>
    </lineage>
</organism>
<evidence type="ECO:0000313" key="2">
    <source>
        <dbReference type="EMBL" id="MBK0399062.1"/>
    </source>
</evidence>
<dbReference type="Proteomes" id="UP000655420">
    <property type="component" value="Unassembled WGS sequence"/>
</dbReference>
<dbReference type="AlphaFoldDB" id="A0A8J7SBN7"/>
<comment type="caution">
    <text evidence="2">The sequence shown here is derived from an EMBL/GenBank/DDBJ whole genome shotgun (WGS) entry which is preliminary data.</text>
</comment>
<protein>
    <recommendedName>
        <fullName evidence="1">GIY-YIG domain-containing protein</fullName>
    </recommendedName>
</protein>
<dbReference type="EMBL" id="JAEHHL010000004">
    <property type="protein sequence ID" value="MBK0399062.1"/>
    <property type="molecule type" value="Genomic_DNA"/>
</dbReference>
<proteinExistence type="predicted"/>